<comment type="similarity">
    <text evidence="1">Belongs to the peptidase M20 family.</text>
</comment>
<dbReference type="PANTHER" id="PTHR32494">
    <property type="entry name" value="ALLANTOATE DEIMINASE-RELATED"/>
    <property type="match status" value="1"/>
</dbReference>
<gene>
    <name evidence="5" type="ORF">AMD01_11020</name>
</gene>
<dbReference type="Pfam" id="PF01546">
    <property type="entry name" value="Peptidase_M20"/>
    <property type="match status" value="1"/>
</dbReference>
<keyword evidence="3" id="KW-0479">Metal-binding</keyword>
<dbReference type="GO" id="GO:0046872">
    <property type="term" value="F:metal ion binding"/>
    <property type="evidence" value="ECO:0007669"/>
    <property type="project" value="UniProtKB-KW"/>
</dbReference>
<dbReference type="AlphaFoldDB" id="A0A0M0L669"/>
<dbReference type="Gene3D" id="3.40.630.10">
    <property type="entry name" value="Zn peptidases"/>
    <property type="match status" value="1"/>
</dbReference>
<reference evidence="6" key="1">
    <citation type="submission" date="2015-08" db="EMBL/GenBank/DDBJ databases">
        <title>Fjat-14210 dsm16467.</title>
        <authorList>
            <person name="Liu B."/>
            <person name="Wang J."/>
            <person name="Zhu Y."/>
            <person name="Liu G."/>
            <person name="Chen Q."/>
            <person name="Chen Z."/>
            <person name="Lan J."/>
            <person name="Che J."/>
            <person name="Ge C."/>
            <person name="Shi H."/>
            <person name="Pan Z."/>
            <person name="Liu X."/>
        </authorList>
    </citation>
    <scope>NUCLEOTIDE SEQUENCE [LARGE SCALE GENOMIC DNA]</scope>
    <source>
        <strain evidence="6">DSM 16467</strain>
    </source>
</reference>
<sequence length="428" mass="47236">MEVNGMLVNQNRIQNRLEQLAVIGKIGETGVCRLAHSKEDREAVDLFRTWMDEAGFETEIDCFGNLVGKLQGTDPSAPLLVIGSHLDSQPYGGRFDGAAGCVAALEVAQTLKENDQRLVHGFHLICFSDEEGSRFAKGLFGSKGLLGMLKKDDLERQDKNGMTRREALQEFGVNPLDISYEGVYKAQDLLAFLELHIEQGPILDKSNEPIGIVTGISGPLWLTVTLEGKAGHTGSVPMSLRQDALVGAAEIVGAIRETVTRDPEAKTIGSVGSLRVFPDSRNIIPEKVTFTVDLRDIDLERRNECEEIIMAKIKDVCQKHHLTYDVSEDTRSDPKYCADWIKDAMREEAKKMNVTAPEIMSGPFHDAITFSEVCDYGMIFIRCKDGISHHPDEFSTYADIALGTELLYHTALKIGSGAYKKAAETTIK</sequence>
<dbReference type="OrthoDB" id="9808195at2"/>
<dbReference type="InterPro" id="IPR011650">
    <property type="entry name" value="Peptidase_M20_dimer"/>
</dbReference>
<feature type="domain" description="Peptidase M20 dimerisation" evidence="4">
    <location>
        <begin position="215"/>
        <end position="319"/>
    </location>
</feature>
<dbReference type="InterPro" id="IPR002933">
    <property type="entry name" value="Peptidase_M20"/>
</dbReference>
<evidence type="ECO:0000313" key="5">
    <source>
        <dbReference type="EMBL" id="KOO46367.1"/>
    </source>
</evidence>
<keyword evidence="3" id="KW-0862">Zinc</keyword>
<dbReference type="SUPFAM" id="SSF53187">
    <property type="entry name" value="Zn-dependent exopeptidases"/>
    <property type="match status" value="1"/>
</dbReference>
<dbReference type="Gene3D" id="3.30.70.360">
    <property type="match status" value="1"/>
</dbReference>
<keyword evidence="6" id="KW-1185">Reference proteome</keyword>
<proteinExistence type="inferred from homology"/>
<dbReference type="STRING" id="284581.AMD01_11020"/>
<dbReference type="InterPro" id="IPR036264">
    <property type="entry name" value="Bact_exopeptidase_dim_dom"/>
</dbReference>
<protein>
    <submittedName>
        <fullName evidence="5">Hydantoinase</fullName>
    </submittedName>
</protein>
<comment type="caution">
    <text evidence="5">The sequence shown here is derived from an EMBL/GenBank/DDBJ whole genome shotgun (WGS) entry which is preliminary data.</text>
</comment>
<feature type="binding site" evidence="3">
    <location>
        <position position="96"/>
    </location>
    <ligand>
        <name>Zn(2+)</name>
        <dbReference type="ChEBI" id="CHEBI:29105"/>
        <label>1</label>
    </ligand>
</feature>
<dbReference type="NCBIfam" id="TIGR01879">
    <property type="entry name" value="hydantase"/>
    <property type="match status" value="1"/>
</dbReference>
<dbReference type="PANTHER" id="PTHR32494:SF5">
    <property type="entry name" value="ALLANTOATE AMIDOHYDROLASE"/>
    <property type="match status" value="1"/>
</dbReference>
<comment type="cofactor">
    <cofactor evidence="3">
        <name>Zn(2+)</name>
        <dbReference type="ChEBI" id="CHEBI:29105"/>
    </cofactor>
    <text evidence="3">Binds 2 Zn(2+) ions per subunit.</text>
</comment>
<accession>A0A0M0L669</accession>
<dbReference type="SUPFAM" id="SSF55031">
    <property type="entry name" value="Bacterial exopeptidase dimerisation domain"/>
    <property type="match status" value="1"/>
</dbReference>
<dbReference type="EMBL" id="LILC01000013">
    <property type="protein sequence ID" value="KOO46367.1"/>
    <property type="molecule type" value="Genomic_DNA"/>
</dbReference>
<keyword evidence="2" id="KW-0378">Hydrolase</keyword>
<feature type="binding site" evidence="3">
    <location>
        <position position="196"/>
    </location>
    <ligand>
        <name>Zn(2+)</name>
        <dbReference type="ChEBI" id="CHEBI:29105"/>
        <label>1</label>
    </ligand>
</feature>
<feature type="binding site" evidence="3">
    <location>
        <position position="85"/>
    </location>
    <ligand>
        <name>Zn(2+)</name>
        <dbReference type="ChEBI" id="CHEBI:29105"/>
        <label>1</label>
    </ligand>
</feature>
<evidence type="ECO:0000256" key="3">
    <source>
        <dbReference type="PIRSR" id="PIRSR001235-1"/>
    </source>
</evidence>
<dbReference type="InterPro" id="IPR010158">
    <property type="entry name" value="Amidase_Cbmase"/>
</dbReference>
<feature type="binding site" evidence="3">
    <location>
        <position position="131"/>
    </location>
    <ligand>
        <name>Zn(2+)</name>
        <dbReference type="ChEBI" id="CHEBI:29105"/>
        <label>2</label>
    </ligand>
</feature>
<feature type="binding site" evidence="3">
    <location>
        <position position="96"/>
    </location>
    <ligand>
        <name>Zn(2+)</name>
        <dbReference type="ChEBI" id="CHEBI:29105"/>
        <label>2</label>
    </ligand>
</feature>
<dbReference type="CDD" id="cd03884">
    <property type="entry name" value="M20_bAS"/>
    <property type="match status" value="1"/>
</dbReference>
<name>A0A0M0L669_9BACI</name>
<dbReference type="Pfam" id="PF07687">
    <property type="entry name" value="M20_dimer"/>
    <property type="match status" value="1"/>
</dbReference>
<dbReference type="PATRIC" id="fig|284581.3.peg.2308"/>
<evidence type="ECO:0000313" key="6">
    <source>
        <dbReference type="Proteomes" id="UP000037558"/>
    </source>
</evidence>
<evidence type="ECO:0000256" key="2">
    <source>
        <dbReference type="ARBA" id="ARBA00022801"/>
    </source>
</evidence>
<evidence type="ECO:0000259" key="4">
    <source>
        <dbReference type="Pfam" id="PF07687"/>
    </source>
</evidence>
<organism evidence="5 6">
    <name type="scientific">Priestia koreensis</name>
    <dbReference type="NCBI Taxonomy" id="284581"/>
    <lineage>
        <taxon>Bacteria</taxon>
        <taxon>Bacillati</taxon>
        <taxon>Bacillota</taxon>
        <taxon>Bacilli</taxon>
        <taxon>Bacillales</taxon>
        <taxon>Bacillaceae</taxon>
        <taxon>Priestia</taxon>
    </lineage>
</organism>
<dbReference type="PIRSF" id="PIRSF001235">
    <property type="entry name" value="Amidase_carbamoylase"/>
    <property type="match status" value="1"/>
</dbReference>
<dbReference type="NCBIfam" id="NF006771">
    <property type="entry name" value="PRK09290.1-5"/>
    <property type="match status" value="1"/>
</dbReference>
<feature type="binding site" evidence="3">
    <location>
        <position position="389"/>
    </location>
    <ligand>
        <name>Zn(2+)</name>
        <dbReference type="ChEBI" id="CHEBI:29105"/>
        <label>2</label>
    </ligand>
</feature>
<dbReference type="GO" id="GO:0016813">
    <property type="term" value="F:hydrolase activity, acting on carbon-nitrogen (but not peptide) bonds, in linear amidines"/>
    <property type="evidence" value="ECO:0007669"/>
    <property type="project" value="InterPro"/>
</dbReference>
<evidence type="ECO:0000256" key="1">
    <source>
        <dbReference type="ARBA" id="ARBA00006153"/>
    </source>
</evidence>
<dbReference type="Proteomes" id="UP000037558">
    <property type="component" value="Unassembled WGS sequence"/>
</dbReference>